<accession>A0A5C6FQT2</accession>
<evidence type="ECO:0000313" key="9">
    <source>
        <dbReference type="EMBL" id="TWU62938.1"/>
    </source>
</evidence>
<evidence type="ECO:0000256" key="1">
    <source>
        <dbReference type="ARBA" id="ARBA00000971"/>
    </source>
</evidence>
<comment type="caution">
    <text evidence="9">The sequence shown here is derived from an EMBL/GenBank/DDBJ whole genome shotgun (WGS) entry which is preliminary data.</text>
</comment>
<dbReference type="FunFam" id="3.10.50.40:FF:000006">
    <property type="entry name" value="Peptidyl-prolyl cis-trans isomerase"/>
    <property type="match status" value="1"/>
</dbReference>
<evidence type="ECO:0000256" key="4">
    <source>
        <dbReference type="ARBA" id="ARBA00023235"/>
    </source>
</evidence>
<evidence type="ECO:0000256" key="5">
    <source>
        <dbReference type="PROSITE-ProRule" id="PRU00277"/>
    </source>
</evidence>
<feature type="domain" description="PPIase FKBP-type" evidence="8">
    <location>
        <begin position="151"/>
        <end position="237"/>
    </location>
</feature>
<dbReference type="EC" id="5.2.1.8" evidence="6"/>
<dbReference type="GO" id="GO:0003755">
    <property type="term" value="F:peptidyl-prolyl cis-trans isomerase activity"/>
    <property type="evidence" value="ECO:0007669"/>
    <property type="project" value="UniProtKB-UniRule"/>
</dbReference>
<proteinExistence type="inferred from homology"/>
<dbReference type="EMBL" id="SJPZ01000002">
    <property type="protein sequence ID" value="TWU62938.1"/>
    <property type="molecule type" value="Genomic_DNA"/>
</dbReference>
<comment type="catalytic activity">
    <reaction evidence="1 5 6">
        <text>[protein]-peptidylproline (omega=180) = [protein]-peptidylproline (omega=0)</text>
        <dbReference type="Rhea" id="RHEA:16237"/>
        <dbReference type="Rhea" id="RHEA-COMP:10747"/>
        <dbReference type="Rhea" id="RHEA-COMP:10748"/>
        <dbReference type="ChEBI" id="CHEBI:83833"/>
        <dbReference type="ChEBI" id="CHEBI:83834"/>
        <dbReference type="EC" id="5.2.1.8"/>
    </reaction>
</comment>
<reference evidence="9 10" key="1">
    <citation type="submission" date="2019-02" db="EMBL/GenBank/DDBJ databases">
        <title>Deep-cultivation of Planctomycetes and their phenomic and genomic characterization uncovers novel biology.</title>
        <authorList>
            <person name="Wiegand S."/>
            <person name="Jogler M."/>
            <person name="Boedeker C."/>
            <person name="Pinto D."/>
            <person name="Vollmers J."/>
            <person name="Rivas-Marin E."/>
            <person name="Kohn T."/>
            <person name="Peeters S.H."/>
            <person name="Heuer A."/>
            <person name="Rast P."/>
            <person name="Oberbeckmann S."/>
            <person name="Bunk B."/>
            <person name="Jeske O."/>
            <person name="Meyerdierks A."/>
            <person name="Storesund J.E."/>
            <person name="Kallscheuer N."/>
            <person name="Luecker S."/>
            <person name="Lage O.M."/>
            <person name="Pohl T."/>
            <person name="Merkel B.J."/>
            <person name="Hornburger P."/>
            <person name="Mueller R.-W."/>
            <person name="Bruemmer F."/>
            <person name="Labrenz M."/>
            <person name="Spormann A.M."/>
            <person name="Op Den Camp H."/>
            <person name="Overmann J."/>
            <person name="Amann R."/>
            <person name="Jetten M.S.M."/>
            <person name="Mascher T."/>
            <person name="Medema M.H."/>
            <person name="Devos D.P."/>
            <person name="Kaster A.-K."/>
            <person name="Ovreas L."/>
            <person name="Rohde M."/>
            <person name="Galperin M.Y."/>
            <person name="Jogler C."/>
        </authorList>
    </citation>
    <scope>NUCLEOTIDE SEQUENCE [LARGE SCALE GENOMIC DNA]</scope>
    <source>
        <strain evidence="9 10">V7</strain>
    </source>
</reference>
<sequence length="237" mass="25479" precursor="true">MSLSTSLRHGLAIGSLALSLGIAAMSQTAMSQETPDAKSDPIAYFLGLDIGGSMAQQGFEAKDFDIDVFAQGLLDALAKKDPQLTEEQLREAQGKLQAMMQKRVQDRAAMNKEKGEAYMEKNAKTEGVRKLDGGVQIKTTKAGEGASPSVSDRVTVHYTGKLIDGTVFDSSVQRGEPITFELGRVIKGWQIALQKMKVGEKAIVTIPSDLAYGPRGQGPVIGPNEVLIFEVELIEIP</sequence>
<comment type="similarity">
    <text evidence="2 6">Belongs to the FKBP-type PPIase family.</text>
</comment>
<evidence type="ECO:0000256" key="6">
    <source>
        <dbReference type="RuleBase" id="RU003915"/>
    </source>
</evidence>
<dbReference type="InterPro" id="IPR036944">
    <property type="entry name" value="PPIase_FKBP_N_sf"/>
</dbReference>
<gene>
    <name evidence="9" type="primary">mip</name>
    <name evidence="9" type="ORF">V7x_46750</name>
</gene>
<dbReference type="Pfam" id="PF01346">
    <property type="entry name" value="FKBP_N"/>
    <property type="match status" value="1"/>
</dbReference>
<evidence type="ECO:0000313" key="10">
    <source>
        <dbReference type="Proteomes" id="UP000316476"/>
    </source>
</evidence>
<dbReference type="InterPro" id="IPR000774">
    <property type="entry name" value="PPIase_FKBP_N"/>
</dbReference>
<keyword evidence="4 5" id="KW-0413">Isomerase</keyword>
<dbReference type="Proteomes" id="UP000316476">
    <property type="component" value="Unassembled WGS sequence"/>
</dbReference>
<dbReference type="GO" id="GO:0006457">
    <property type="term" value="P:protein folding"/>
    <property type="evidence" value="ECO:0007669"/>
    <property type="project" value="InterPro"/>
</dbReference>
<protein>
    <recommendedName>
        <fullName evidence="6">Peptidyl-prolyl cis-trans isomerase</fullName>
        <ecNumber evidence="6">5.2.1.8</ecNumber>
    </recommendedName>
</protein>
<dbReference type="PANTHER" id="PTHR43811:SF19">
    <property type="entry name" value="39 KDA FK506-BINDING NUCLEAR PROTEIN"/>
    <property type="match status" value="1"/>
</dbReference>
<dbReference type="PANTHER" id="PTHR43811">
    <property type="entry name" value="FKBP-TYPE PEPTIDYL-PROLYL CIS-TRANS ISOMERASE FKPA"/>
    <property type="match status" value="1"/>
</dbReference>
<keyword evidence="3 5" id="KW-0697">Rotamase</keyword>
<organism evidence="9 10">
    <name type="scientific">Crateriforma conspicua</name>
    <dbReference type="NCBI Taxonomy" id="2527996"/>
    <lineage>
        <taxon>Bacteria</taxon>
        <taxon>Pseudomonadati</taxon>
        <taxon>Planctomycetota</taxon>
        <taxon>Planctomycetia</taxon>
        <taxon>Planctomycetales</taxon>
        <taxon>Planctomycetaceae</taxon>
        <taxon>Crateriforma</taxon>
    </lineage>
</organism>
<name>A0A5C6FQT2_9PLAN</name>
<dbReference type="Gene3D" id="3.10.50.40">
    <property type="match status" value="1"/>
</dbReference>
<evidence type="ECO:0000256" key="7">
    <source>
        <dbReference type="SAM" id="SignalP"/>
    </source>
</evidence>
<evidence type="ECO:0000259" key="8">
    <source>
        <dbReference type="PROSITE" id="PS50059"/>
    </source>
</evidence>
<evidence type="ECO:0000256" key="2">
    <source>
        <dbReference type="ARBA" id="ARBA00006577"/>
    </source>
</evidence>
<feature type="signal peptide" evidence="7">
    <location>
        <begin position="1"/>
        <end position="31"/>
    </location>
</feature>
<dbReference type="SUPFAM" id="SSF54534">
    <property type="entry name" value="FKBP-like"/>
    <property type="match status" value="1"/>
</dbReference>
<dbReference type="InterPro" id="IPR046357">
    <property type="entry name" value="PPIase_dom_sf"/>
</dbReference>
<dbReference type="InterPro" id="IPR001179">
    <property type="entry name" value="PPIase_FKBP_dom"/>
</dbReference>
<dbReference type="Gene3D" id="1.10.287.460">
    <property type="entry name" value="Peptidyl-prolyl cis-trans isomerase, FKBP-type, N-terminal domain"/>
    <property type="match status" value="1"/>
</dbReference>
<dbReference type="PROSITE" id="PS50059">
    <property type="entry name" value="FKBP_PPIASE"/>
    <property type="match status" value="1"/>
</dbReference>
<dbReference type="AlphaFoldDB" id="A0A5C6FQT2"/>
<evidence type="ECO:0000256" key="3">
    <source>
        <dbReference type="ARBA" id="ARBA00023110"/>
    </source>
</evidence>
<dbReference type="Pfam" id="PF00254">
    <property type="entry name" value="FKBP_C"/>
    <property type="match status" value="1"/>
</dbReference>
<keyword evidence="7" id="KW-0732">Signal</keyword>
<feature type="chain" id="PRO_5022983324" description="Peptidyl-prolyl cis-trans isomerase" evidence="7">
    <location>
        <begin position="32"/>
        <end position="237"/>
    </location>
</feature>